<dbReference type="Pfam" id="PF13603">
    <property type="entry name" value="tRNA-synt_1_2"/>
    <property type="match status" value="1"/>
</dbReference>
<dbReference type="InterPro" id="IPR009008">
    <property type="entry name" value="Val/Leu/Ile-tRNA-synth_edit"/>
</dbReference>
<keyword evidence="7" id="KW-0030">Aminoacyl-tRNA synthetase</keyword>
<evidence type="ECO:0000256" key="2">
    <source>
        <dbReference type="ARBA" id="ARBA00013164"/>
    </source>
</evidence>
<keyword evidence="4" id="KW-0547">Nucleotide-binding</keyword>
<dbReference type="InterPro" id="IPR025709">
    <property type="entry name" value="Leu_tRNA-synth_edit"/>
</dbReference>
<dbReference type="Proteomes" id="UP001157125">
    <property type="component" value="Unassembled WGS sequence"/>
</dbReference>
<feature type="region of interest" description="Disordered" evidence="8">
    <location>
        <begin position="128"/>
        <end position="150"/>
    </location>
</feature>
<gene>
    <name evidence="11" type="ORF">GCM10025876_04360</name>
</gene>
<evidence type="ECO:0000259" key="9">
    <source>
        <dbReference type="Pfam" id="PF00133"/>
    </source>
</evidence>
<feature type="domain" description="Aminoacyl-tRNA synthetase class Ia" evidence="9">
    <location>
        <begin position="97"/>
        <end position="133"/>
    </location>
</feature>
<comment type="similarity">
    <text evidence="1">Belongs to the class-I aminoacyl-tRNA synthetase family.</text>
</comment>
<dbReference type="PANTHER" id="PTHR43740:SF2">
    <property type="entry name" value="LEUCINE--TRNA LIGASE, MITOCHONDRIAL"/>
    <property type="match status" value="1"/>
</dbReference>
<evidence type="ECO:0000256" key="1">
    <source>
        <dbReference type="ARBA" id="ARBA00005594"/>
    </source>
</evidence>
<keyword evidence="5" id="KW-0067">ATP-binding</keyword>
<dbReference type="Gene3D" id="3.90.740.10">
    <property type="entry name" value="Valyl/Leucyl/Isoleucyl-tRNA synthetase, editing domain"/>
    <property type="match status" value="1"/>
</dbReference>
<protein>
    <recommendedName>
        <fullName evidence="2">leucine--tRNA ligase</fullName>
        <ecNumber evidence="2">6.1.1.4</ecNumber>
    </recommendedName>
</protein>
<reference evidence="12" key="1">
    <citation type="journal article" date="2019" name="Int. J. Syst. Evol. Microbiol.">
        <title>The Global Catalogue of Microorganisms (GCM) 10K type strain sequencing project: providing services to taxonomists for standard genome sequencing and annotation.</title>
        <authorList>
            <consortium name="The Broad Institute Genomics Platform"/>
            <consortium name="The Broad Institute Genome Sequencing Center for Infectious Disease"/>
            <person name="Wu L."/>
            <person name="Ma J."/>
        </authorList>
    </citation>
    <scope>NUCLEOTIDE SEQUENCE [LARGE SCALE GENOMIC DNA]</scope>
    <source>
        <strain evidence="12">NBRC 112299</strain>
    </source>
</reference>
<dbReference type="InterPro" id="IPR002302">
    <property type="entry name" value="Leu-tRNA-ligase"/>
</dbReference>
<evidence type="ECO:0000313" key="12">
    <source>
        <dbReference type="Proteomes" id="UP001157125"/>
    </source>
</evidence>
<evidence type="ECO:0000256" key="7">
    <source>
        <dbReference type="ARBA" id="ARBA00023146"/>
    </source>
</evidence>
<organism evidence="11 12">
    <name type="scientific">Demequina litorisediminis</name>
    <dbReference type="NCBI Taxonomy" id="1849022"/>
    <lineage>
        <taxon>Bacteria</taxon>
        <taxon>Bacillati</taxon>
        <taxon>Actinomycetota</taxon>
        <taxon>Actinomycetes</taxon>
        <taxon>Micrococcales</taxon>
        <taxon>Demequinaceae</taxon>
        <taxon>Demequina</taxon>
    </lineage>
</organism>
<evidence type="ECO:0000256" key="5">
    <source>
        <dbReference type="ARBA" id="ARBA00022840"/>
    </source>
</evidence>
<sequence length="170" mass="18195">MLADYGHGAIMAVPAHDQRDLDFARAMDLPVRVVLDVRGEDGEPVEDPAVTGVAAAGDGTLINSGSLDGKSKADAIEAIVAELGEAGTGAASTNYRLRDWLISRQRYWGTPIPIVHCDACGEVRVPDDQPAHRASARRGPRPQAQGHLAPGWCHGLGEHRLPLLRWAREA</sequence>
<evidence type="ECO:0000256" key="6">
    <source>
        <dbReference type="ARBA" id="ARBA00022917"/>
    </source>
</evidence>
<evidence type="ECO:0000259" key="10">
    <source>
        <dbReference type="Pfam" id="PF13603"/>
    </source>
</evidence>
<evidence type="ECO:0000313" key="11">
    <source>
        <dbReference type="EMBL" id="GMA34232.1"/>
    </source>
</evidence>
<name>A0ABQ6IAP5_9MICO</name>
<keyword evidence="3" id="KW-0436">Ligase</keyword>
<dbReference type="InterPro" id="IPR002300">
    <property type="entry name" value="aa-tRNA-synth_Ia"/>
</dbReference>
<dbReference type="PANTHER" id="PTHR43740">
    <property type="entry name" value="LEUCYL-TRNA SYNTHETASE"/>
    <property type="match status" value="1"/>
</dbReference>
<dbReference type="Pfam" id="PF00133">
    <property type="entry name" value="tRNA-synt_1"/>
    <property type="match status" value="1"/>
</dbReference>
<keyword evidence="6" id="KW-0648">Protein biosynthesis</keyword>
<comment type="caution">
    <text evidence="11">The sequence shown here is derived from an EMBL/GenBank/DDBJ whole genome shotgun (WGS) entry which is preliminary data.</text>
</comment>
<proteinExistence type="inferred from homology"/>
<dbReference type="EC" id="6.1.1.4" evidence="2"/>
<dbReference type="SUPFAM" id="SSF52374">
    <property type="entry name" value="Nucleotidylyl transferase"/>
    <property type="match status" value="1"/>
</dbReference>
<keyword evidence="12" id="KW-1185">Reference proteome</keyword>
<dbReference type="EMBL" id="BSUN01000001">
    <property type="protein sequence ID" value="GMA34232.1"/>
    <property type="molecule type" value="Genomic_DNA"/>
</dbReference>
<evidence type="ECO:0000256" key="3">
    <source>
        <dbReference type="ARBA" id="ARBA00022598"/>
    </source>
</evidence>
<accession>A0ABQ6IAP5</accession>
<evidence type="ECO:0000256" key="4">
    <source>
        <dbReference type="ARBA" id="ARBA00022741"/>
    </source>
</evidence>
<feature type="domain" description="Leucyl-tRNA synthetase editing" evidence="10">
    <location>
        <begin position="2"/>
        <end position="82"/>
    </location>
</feature>
<evidence type="ECO:0000256" key="8">
    <source>
        <dbReference type="SAM" id="MobiDB-lite"/>
    </source>
</evidence>
<dbReference type="SUPFAM" id="SSF50677">
    <property type="entry name" value="ValRS/IleRS/LeuRS editing domain"/>
    <property type="match status" value="1"/>
</dbReference>